<dbReference type="GO" id="GO:0003824">
    <property type="term" value="F:catalytic activity"/>
    <property type="evidence" value="ECO:0007669"/>
    <property type="project" value="InterPro"/>
</dbReference>
<evidence type="ECO:0000313" key="3">
    <source>
        <dbReference type="Proteomes" id="UP000587527"/>
    </source>
</evidence>
<accession>A0A841BHR7</accession>
<comment type="caution">
    <text evidence="2">The sequence shown here is derived from an EMBL/GenBank/DDBJ whole genome shotgun (WGS) entry which is preliminary data.</text>
</comment>
<dbReference type="RefSeq" id="WP_184834730.1">
    <property type="nucleotide sequence ID" value="NZ_JACHMN010000002.1"/>
</dbReference>
<evidence type="ECO:0000313" key="2">
    <source>
        <dbReference type="EMBL" id="MBB5868647.1"/>
    </source>
</evidence>
<dbReference type="EMBL" id="JACHMN010000002">
    <property type="protein sequence ID" value="MBB5868647.1"/>
    <property type="molecule type" value="Genomic_DNA"/>
</dbReference>
<dbReference type="GO" id="GO:0031177">
    <property type="term" value="F:phosphopantetheine binding"/>
    <property type="evidence" value="ECO:0007669"/>
    <property type="project" value="TreeGrafter"/>
</dbReference>
<dbReference type="GO" id="GO:0005737">
    <property type="term" value="C:cytoplasm"/>
    <property type="evidence" value="ECO:0007669"/>
    <property type="project" value="TreeGrafter"/>
</dbReference>
<organism evidence="2 3">
    <name type="scientific">Allocatelliglobosispora scoriae</name>
    <dbReference type="NCBI Taxonomy" id="643052"/>
    <lineage>
        <taxon>Bacteria</taxon>
        <taxon>Bacillati</taxon>
        <taxon>Actinomycetota</taxon>
        <taxon>Actinomycetes</taxon>
        <taxon>Micromonosporales</taxon>
        <taxon>Micromonosporaceae</taxon>
        <taxon>Allocatelliglobosispora</taxon>
    </lineage>
</organism>
<gene>
    <name evidence="2" type="ORF">F4553_002026</name>
</gene>
<dbReference type="Gene3D" id="3.30.559.10">
    <property type="entry name" value="Chloramphenicol acetyltransferase-like domain"/>
    <property type="match status" value="1"/>
</dbReference>
<keyword evidence="3" id="KW-1185">Reference proteome</keyword>
<protein>
    <recommendedName>
        <fullName evidence="1">Condensation domain-containing protein</fullName>
    </recommendedName>
</protein>
<name>A0A841BHR7_9ACTN</name>
<proteinExistence type="predicted"/>
<dbReference type="GO" id="GO:0044550">
    <property type="term" value="P:secondary metabolite biosynthetic process"/>
    <property type="evidence" value="ECO:0007669"/>
    <property type="project" value="TreeGrafter"/>
</dbReference>
<dbReference type="Proteomes" id="UP000587527">
    <property type="component" value="Unassembled WGS sequence"/>
</dbReference>
<dbReference type="PANTHER" id="PTHR45527:SF1">
    <property type="entry name" value="FATTY ACID SYNTHASE"/>
    <property type="match status" value="1"/>
</dbReference>
<dbReference type="SUPFAM" id="SSF52777">
    <property type="entry name" value="CoA-dependent acyltransferases"/>
    <property type="match status" value="2"/>
</dbReference>
<feature type="domain" description="Condensation" evidence="1">
    <location>
        <begin position="29"/>
        <end position="320"/>
    </location>
</feature>
<dbReference type="AlphaFoldDB" id="A0A841BHR7"/>
<dbReference type="GO" id="GO:0043041">
    <property type="term" value="P:amino acid activation for nonribosomal peptide biosynthetic process"/>
    <property type="evidence" value="ECO:0007669"/>
    <property type="project" value="TreeGrafter"/>
</dbReference>
<dbReference type="InterPro" id="IPR001242">
    <property type="entry name" value="Condensation_dom"/>
</dbReference>
<dbReference type="Gene3D" id="3.30.559.30">
    <property type="entry name" value="Nonribosomal peptide synthetase, condensation domain"/>
    <property type="match status" value="1"/>
</dbReference>
<dbReference type="GO" id="GO:0008610">
    <property type="term" value="P:lipid biosynthetic process"/>
    <property type="evidence" value="ECO:0007669"/>
    <property type="project" value="UniProtKB-ARBA"/>
</dbReference>
<evidence type="ECO:0000259" key="1">
    <source>
        <dbReference type="Pfam" id="PF00668"/>
    </source>
</evidence>
<sequence length="454" mass="48851">MSEAPLRFQAARTGVGPLTWGQIAIWDVFAWLPPGDASLNLSARCDVPAGADLDTVRTALRVLVERHDSLRSVYYDTPDGPRQEARGSGEIPVEVHRDADEEEVAARLVAAAFDNATDLPLRVAVLCRDDRPVTLLLALNHMALDGWSLRIVLADLDALLAGAEPGPAGQQPLERAAYEASAEGRQREAKALAFWSEQLAEIPDRMIASVRGDRAPDFVWARIESPALALATRALAIHGGVAPSVVLLAASSLLLAAYAGESEAALRTIVATRFHRESRDLVGAFNQNALFRLGIADESVAAFLRRAVQAALNSYWHCEYHPRALDALVAAAAERRGITPDGYCFFNDVRFAPAEKISRRADPAAAAAAVATIPGLLGATRITGWAPPNTPKGANLFLYLHRLDESATLALCVERGFLEPRGPADFLGDLERLVTMAALGEDSVRALYDAFRSA</sequence>
<dbReference type="Pfam" id="PF00668">
    <property type="entry name" value="Condensation"/>
    <property type="match status" value="1"/>
</dbReference>
<reference evidence="2 3" key="1">
    <citation type="submission" date="2020-08" db="EMBL/GenBank/DDBJ databases">
        <title>Sequencing the genomes of 1000 actinobacteria strains.</title>
        <authorList>
            <person name="Klenk H.-P."/>
        </authorList>
    </citation>
    <scope>NUCLEOTIDE SEQUENCE [LARGE SCALE GENOMIC DNA]</scope>
    <source>
        <strain evidence="2 3">DSM 45362</strain>
    </source>
</reference>
<dbReference type="InterPro" id="IPR023213">
    <property type="entry name" value="CAT-like_dom_sf"/>
</dbReference>
<dbReference type="PANTHER" id="PTHR45527">
    <property type="entry name" value="NONRIBOSOMAL PEPTIDE SYNTHETASE"/>
    <property type="match status" value="1"/>
</dbReference>